<name>A0AAN7W6E1_9PEZI</name>
<dbReference type="Proteomes" id="UP001310594">
    <property type="component" value="Unassembled WGS sequence"/>
</dbReference>
<dbReference type="InterPro" id="IPR038883">
    <property type="entry name" value="AN11006-like"/>
</dbReference>
<proteinExistence type="predicted"/>
<dbReference type="PANTHER" id="PTHR42085:SF2">
    <property type="entry name" value="F-BOX DOMAIN-CONTAINING PROTEIN"/>
    <property type="match status" value="1"/>
</dbReference>
<dbReference type="EMBL" id="JAVRQU010000011">
    <property type="protein sequence ID" value="KAK5697315.1"/>
    <property type="molecule type" value="Genomic_DNA"/>
</dbReference>
<dbReference type="PANTHER" id="PTHR42085">
    <property type="entry name" value="F-BOX DOMAIN-CONTAINING PROTEIN"/>
    <property type="match status" value="1"/>
</dbReference>
<accession>A0AAN7W6E1</accession>
<dbReference type="AlphaFoldDB" id="A0AAN7W6E1"/>
<sequence>MVQYRNSEWTLSPISQAQDWWKLDDRQDVYRNDARAILYKRGFSHNKSSTVVRFKALLRRSDRGLCSYDKRSKAELLHFCESRGHARSDVLKSSKADLIALLENYEPVFERFMELPPELRVLIYEYHLASFESLGPVVTPPITAVSKIVRKEALPCFYDTHRFVFDEEPFEYGEYKKTYINNIPTSNFSQMRKLRLTAYDRDIQCDIDLGGKTAQARIENLVWINGIAEVMKEIVGSMTERVTGVLQALDMDGRPEGKAFQLEDLALLMEAVMGGTIW</sequence>
<protein>
    <submittedName>
        <fullName evidence="1">Uncharacterized protein</fullName>
    </submittedName>
</protein>
<evidence type="ECO:0000313" key="2">
    <source>
        <dbReference type="Proteomes" id="UP001310594"/>
    </source>
</evidence>
<reference evidence="1" key="1">
    <citation type="submission" date="2023-08" db="EMBL/GenBank/DDBJ databases">
        <title>Black Yeasts Isolated from many extreme environments.</title>
        <authorList>
            <person name="Coleine C."/>
            <person name="Stajich J.E."/>
            <person name="Selbmann L."/>
        </authorList>
    </citation>
    <scope>NUCLEOTIDE SEQUENCE</scope>
    <source>
        <strain evidence="1">CCFEE 5810</strain>
    </source>
</reference>
<organism evidence="1 2">
    <name type="scientific">Elasticomyces elasticus</name>
    <dbReference type="NCBI Taxonomy" id="574655"/>
    <lineage>
        <taxon>Eukaryota</taxon>
        <taxon>Fungi</taxon>
        <taxon>Dikarya</taxon>
        <taxon>Ascomycota</taxon>
        <taxon>Pezizomycotina</taxon>
        <taxon>Dothideomycetes</taxon>
        <taxon>Dothideomycetidae</taxon>
        <taxon>Mycosphaerellales</taxon>
        <taxon>Teratosphaeriaceae</taxon>
        <taxon>Elasticomyces</taxon>
    </lineage>
</organism>
<comment type="caution">
    <text evidence="1">The sequence shown here is derived from an EMBL/GenBank/DDBJ whole genome shotgun (WGS) entry which is preliminary data.</text>
</comment>
<evidence type="ECO:0000313" key="1">
    <source>
        <dbReference type="EMBL" id="KAK5697315.1"/>
    </source>
</evidence>
<gene>
    <name evidence="1" type="ORF">LTR97_007452</name>
</gene>